<dbReference type="RefSeq" id="WP_139987301.1">
    <property type="nucleotide sequence ID" value="NZ_VENP01000045.1"/>
</dbReference>
<evidence type="ECO:0000256" key="3">
    <source>
        <dbReference type="ARBA" id="ARBA00023002"/>
    </source>
</evidence>
<comment type="caution">
    <text evidence="8">The sequence shown here is derived from an EMBL/GenBank/DDBJ whole genome shotgun (WGS) entry which is preliminary data.</text>
</comment>
<dbReference type="SUPFAM" id="SSF51430">
    <property type="entry name" value="NAD(P)-linked oxidoreductase"/>
    <property type="match status" value="1"/>
</dbReference>
<dbReference type="InterPro" id="IPR036812">
    <property type="entry name" value="NAD(P)_OxRdtase_dom_sf"/>
</dbReference>
<dbReference type="PROSITE" id="PS00063">
    <property type="entry name" value="ALDOKETO_REDUCTASE_3"/>
    <property type="match status" value="1"/>
</dbReference>
<dbReference type="InterPro" id="IPR023210">
    <property type="entry name" value="NADP_OxRdtase_dom"/>
</dbReference>
<evidence type="ECO:0000256" key="5">
    <source>
        <dbReference type="PIRSR" id="PIRSR000097-2"/>
    </source>
</evidence>
<dbReference type="PANTHER" id="PTHR43827:SF3">
    <property type="entry name" value="NADP-DEPENDENT OXIDOREDUCTASE DOMAIN-CONTAINING PROTEIN"/>
    <property type="match status" value="1"/>
</dbReference>
<keyword evidence="3" id="KW-0560">Oxidoreductase</keyword>
<evidence type="ECO:0000313" key="8">
    <source>
        <dbReference type="EMBL" id="TNU73452.1"/>
    </source>
</evidence>
<evidence type="ECO:0000256" key="4">
    <source>
        <dbReference type="PIRSR" id="PIRSR000097-1"/>
    </source>
</evidence>
<protein>
    <submittedName>
        <fullName evidence="8">Aldo/keto reductase</fullName>
    </submittedName>
</protein>
<dbReference type="FunFam" id="3.20.20.100:FF:000002">
    <property type="entry name" value="2,5-diketo-D-gluconic acid reductase A"/>
    <property type="match status" value="1"/>
</dbReference>
<keyword evidence="2" id="KW-0521">NADP</keyword>
<dbReference type="EMBL" id="VENP01000045">
    <property type="protein sequence ID" value="TNU73452.1"/>
    <property type="molecule type" value="Genomic_DNA"/>
</dbReference>
<feature type="active site" description="Proton donor" evidence="4">
    <location>
        <position position="56"/>
    </location>
</feature>
<evidence type="ECO:0000256" key="6">
    <source>
        <dbReference type="PIRSR" id="PIRSR000097-3"/>
    </source>
</evidence>
<dbReference type="PROSITE" id="PS00062">
    <property type="entry name" value="ALDOKETO_REDUCTASE_2"/>
    <property type="match status" value="1"/>
</dbReference>
<dbReference type="Gene3D" id="3.20.20.100">
    <property type="entry name" value="NADP-dependent oxidoreductase domain"/>
    <property type="match status" value="1"/>
</dbReference>
<keyword evidence="9" id="KW-1185">Reference proteome</keyword>
<dbReference type="GO" id="GO:0016616">
    <property type="term" value="F:oxidoreductase activity, acting on the CH-OH group of donors, NAD or NADP as acceptor"/>
    <property type="evidence" value="ECO:0007669"/>
    <property type="project" value="UniProtKB-ARBA"/>
</dbReference>
<dbReference type="OrthoDB" id="9804790at2"/>
<feature type="binding site" evidence="5">
    <location>
        <position position="112"/>
    </location>
    <ligand>
        <name>substrate</name>
    </ligand>
</feature>
<sequence length="263" mass="28386">MAETTKDSIPSVTLRPGVEVPQLGLGTWQAESGEAYDAVRAALDLGYRHIDTARAYGNEEEVGRAVADSGVDRDEIVVTTKLPPDEADDAPRIIDESLAKLGLDHVDLWLVHWPPNKKARPDVWENVIAAQQAGKVRAIGVSNYSIAQIDELTEATGVTPAINQIPWSPADFDADLVAAHRERGVVLEGYSPFKRTDLEDAVLAEIAETHGVTPAQVVLRWHLDTGVVVIPKSVHRDRIAANLDVAGFVLTDDEVARVSGLAG</sequence>
<dbReference type="PRINTS" id="PR00069">
    <property type="entry name" value="ALDKETRDTASE"/>
</dbReference>
<feature type="site" description="Lowers pKa of active site Tyr" evidence="6">
    <location>
        <position position="81"/>
    </location>
</feature>
<name>A0A5C5BBL0_9MICO</name>
<comment type="similarity">
    <text evidence="1">Belongs to the aldo/keto reductase family.</text>
</comment>
<evidence type="ECO:0000313" key="9">
    <source>
        <dbReference type="Proteomes" id="UP000313849"/>
    </source>
</evidence>
<evidence type="ECO:0000259" key="7">
    <source>
        <dbReference type="Pfam" id="PF00248"/>
    </source>
</evidence>
<organism evidence="8 9">
    <name type="scientific">Miniimonas arenae</name>
    <dbReference type="NCBI Taxonomy" id="676201"/>
    <lineage>
        <taxon>Bacteria</taxon>
        <taxon>Bacillati</taxon>
        <taxon>Actinomycetota</taxon>
        <taxon>Actinomycetes</taxon>
        <taxon>Micrococcales</taxon>
        <taxon>Beutenbergiaceae</taxon>
        <taxon>Miniimonas</taxon>
    </lineage>
</organism>
<dbReference type="InterPro" id="IPR018170">
    <property type="entry name" value="Aldo/ket_reductase_CS"/>
</dbReference>
<gene>
    <name evidence="8" type="ORF">FH969_11265</name>
</gene>
<dbReference type="PIRSF" id="PIRSF000097">
    <property type="entry name" value="AKR"/>
    <property type="match status" value="1"/>
</dbReference>
<dbReference type="PANTHER" id="PTHR43827">
    <property type="entry name" value="2,5-DIKETO-D-GLUCONIC ACID REDUCTASE"/>
    <property type="match status" value="1"/>
</dbReference>
<dbReference type="PROSITE" id="PS00798">
    <property type="entry name" value="ALDOKETO_REDUCTASE_1"/>
    <property type="match status" value="1"/>
</dbReference>
<dbReference type="InterPro" id="IPR020471">
    <property type="entry name" value="AKR"/>
</dbReference>
<feature type="domain" description="NADP-dependent oxidoreductase" evidence="7">
    <location>
        <begin position="23"/>
        <end position="260"/>
    </location>
</feature>
<evidence type="ECO:0000256" key="1">
    <source>
        <dbReference type="ARBA" id="ARBA00007905"/>
    </source>
</evidence>
<reference evidence="8 9" key="1">
    <citation type="submission" date="2019-06" db="EMBL/GenBank/DDBJ databases">
        <title>Draft genome sequence of Miniimonas arenae KCTC 19750T isolated from sea sand.</title>
        <authorList>
            <person name="Park S.-J."/>
        </authorList>
    </citation>
    <scope>NUCLEOTIDE SEQUENCE [LARGE SCALE GENOMIC DNA]</scope>
    <source>
        <strain evidence="8 9">KCTC 19750</strain>
    </source>
</reference>
<evidence type="ECO:0000256" key="2">
    <source>
        <dbReference type="ARBA" id="ARBA00022857"/>
    </source>
</evidence>
<accession>A0A5C5BBL0</accession>
<dbReference type="CDD" id="cd19071">
    <property type="entry name" value="AKR_AKR1-5-like"/>
    <property type="match status" value="1"/>
</dbReference>
<dbReference type="Pfam" id="PF00248">
    <property type="entry name" value="Aldo_ket_red"/>
    <property type="match status" value="1"/>
</dbReference>
<dbReference type="Proteomes" id="UP000313849">
    <property type="component" value="Unassembled WGS sequence"/>
</dbReference>
<proteinExistence type="inferred from homology"/>
<dbReference type="AlphaFoldDB" id="A0A5C5BBL0"/>